<sequence>MPADSTMAVRYGVSEAQLSVHVSEVAPSARGANASGSTSWQADFELVADQQTAEQHFEALGNASADPAGAAAAMQAAFAQEGLELVEESVAVSEPEIAIVTATRTTVSATATSATATATSATASATATSATATATSTTATVSSATATATATATSSTTLTGTSVSPTDAGVSVSSSTTTSSTVLAAPTAPPTSPPTSPPTPSPTADYPVILSMTHTSVSTTTPPADFAGPSGTSTTTSTAEVQHVVSHSMRMQVSDPEGFVSDSRTRRRRPCGAWSAAWRACPRAPCWSACRPWTTRAAPAGAWPRRAAAAERRLQTLVL</sequence>
<dbReference type="Proteomes" id="UP001189429">
    <property type="component" value="Unassembled WGS sequence"/>
</dbReference>
<comment type="caution">
    <text evidence="2">The sequence shown here is derived from an EMBL/GenBank/DDBJ whole genome shotgun (WGS) entry which is preliminary data.</text>
</comment>
<accession>A0ABN9VSK3</accession>
<feature type="compositionally biased region" description="Pro residues" evidence="1">
    <location>
        <begin position="187"/>
        <end position="201"/>
    </location>
</feature>
<proteinExistence type="predicted"/>
<name>A0ABN9VSK3_9DINO</name>
<protein>
    <recommendedName>
        <fullName evidence="4">Subtilisin</fullName>
    </recommendedName>
</protein>
<evidence type="ECO:0000313" key="3">
    <source>
        <dbReference type="Proteomes" id="UP001189429"/>
    </source>
</evidence>
<evidence type="ECO:0008006" key="4">
    <source>
        <dbReference type="Google" id="ProtNLM"/>
    </source>
</evidence>
<evidence type="ECO:0000313" key="2">
    <source>
        <dbReference type="EMBL" id="CAK0876466.1"/>
    </source>
</evidence>
<reference evidence="2" key="1">
    <citation type="submission" date="2023-10" db="EMBL/GenBank/DDBJ databases">
        <authorList>
            <person name="Chen Y."/>
            <person name="Shah S."/>
            <person name="Dougan E. K."/>
            <person name="Thang M."/>
            <person name="Chan C."/>
        </authorList>
    </citation>
    <scope>NUCLEOTIDE SEQUENCE [LARGE SCALE GENOMIC DNA]</scope>
</reference>
<keyword evidence="3" id="KW-1185">Reference proteome</keyword>
<dbReference type="EMBL" id="CAUYUJ010017629">
    <property type="protein sequence ID" value="CAK0876466.1"/>
    <property type="molecule type" value="Genomic_DNA"/>
</dbReference>
<evidence type="ECO:0000256" key="1">
    <source>
        <dbReference type="SAM" id="MobiDB-lite"/>
    </source>
</evidence>
<feature type="non-terminal residue" evidence="2">
    <location>
        <position position="319"/>
    </location>
</feature>
<feature type="region of interest" description="Disordered" evidence="1">
    <location>
        <begin position="109"/>
        <end position="206"/>
    </location>
</feature>
<organism evidence="2 3">
    <name type="scientific">Prorocentrum cordatum</name>
    <dbReference type="NCBI Taxonomy" id="2364126"/>
    <lineage>
        <taxon>Eukaryota</taxon>
        <taxon>Sar</taxon>
        <taxon>Alveolata</taxon>
        <taxon>Dinophyceae</taxon>
        <taxon>Prorocentrales</taxon>
        <taxon>Prorocentraceae</taxon>
        <taxon>Prorocentrum</taxon>
    </lineage>
</organism>
<feature type="compositionally biased region" description="Low complexity" evidence="1">
    <location>
        <begin position="109"/>
        <end position="186"/>
    </location>
</feature>
<gene>
    <name evidence="2" type="ORF">PCOR1329_LOCUS60824</name>
</gene>